<evidence type="ECO:0000256" key="1">
    <source>
        <dbReference type="SAM" id="Coils"/>
    </source>
</evidence>
<dbReference type="InterPro" id="IPR005162">
    <property type="entry name" value="Retrotrans_gag_dom"/>
</dbReference>
<feature type="domain" description="Retrotransposon gag" evidence="2">
    <location>
        <begin position="33"/>
        <end position="119"/>
    </location>
</feature>
<dbReference type="AlphaFoldDB" id="A0AA88X6F4"/>
<comment type="caution">
    <text evidence="3">The sequence shown here is derived from an EMBL/GenBank/DDBJ whole genome shotgun (WGS) entry which is preliminary data.</text>
</comment>
<evidence type="ECO:0000313" key="3">
    <source>
        <dbReference type="EMBL" id="KAK3040717.1"/>
    </source>
</evidence>
<proteinExistence type="predicted"/>
<evidence type="ECO:0000259" key="2">
    <source>
        <dbReference type="Pfam" id="PF03732"/>
    </source>
</evidence>
<sequence length="227" mass="26860">MMALESEKAEAWVNQNEKVFDHWNSSNKHKVAYVVFMLEDEANHWWKIVKLKQRISAIFFEKYFPQNVKDQKKEEFLKLVHNNMTMAQYEAKFTSLSRYAPYLVGTENCKERRFEKGLRFGIKKSLFALKLLTYAKVIERVEILEVDYEEFQKKKKEQRQKRCRAKTSDKQKSTLQEGMPCDRLEGFQRFTIHGARIVGEMESRTGIASLMACNRLELGERRPAAPF</sequence>
<dbReference type="Pfam" id="PF03732">
    <property type="entry name" value="Retrotrans_gag"/>
    <property type="match status" value="1"/>
</dbReference>
<gene>
    <name evidence="3" type="ORF">RJ639_028007</name>
</gene>
<keyword evidence="1" id="KW-0175">Coiled coil</keyword>
<protein>
    <recommendedName>
        <fullName evidence="2">Retrotransposon gag domain-containing protein</fullName>
    </recommendedName>
</protein>
<dbReference type="EMBL" id="JAVXUP010000049">
    <property type="protein sequence ID" value="KAK3040717.1"/>
    <property type="molecule type" value="Genomic_DNA"/>
</dbReference>
<name>A0AA88X6F4_9ASTE</name>
<keyword evidence="4" id="KW-1185">Reference proteome</keyword>
<dbReference type="PANTHER" id="PTHR34482">
    <property type="entry name" value="DNA DAMAGE-INDUCIBLE PROTEIN 1-LIKE"/>
    <property type="match status" value="1"/>
</dbReference>
<dbReference type="Proteomes" id="UP001188597">
    <property type="component" value="Unassembled WGS sequence"/>
</dbReference>
<accession>A0AA88X6F4</accession>
<reference evidence="3" key="1">
    <citation type="submission" date="2022-12" db="EMBL/GenBank/DDBJ databases">
        <title>Draft genome assemblies for two species of Escallonia (Escalloniales).</title>
        <authorList>
            <person name="Chanderbali A."/>
            <person name="Dervinis C."/>
            <person name="Anghel I."/>
            <person name="Soltis D."/>
            <person name="Soltis P."/>
            <person name="Zapata F."/>
        </authorList>
    </citation>
    <scope>NUCLEOTIDE SEQUENCE</scope>
    <source>
        <strain evidence="3">UCBG64.0493</strain>
        <tissue evidence="3">Leaf</tissue>
    </source>
</reference>
<dbReference type="PANTHER" id="PTHR34482:SF36">
    <property type="entry name" value="RETROTRANSPOSON GAG DOMAIN-CONTAINING PROTEIN"/>
    <property type="match status" value="1"/>
</dbReference>
<evidence type="ECO:0000313" key="4">
    <source>
        <dbReference type="Proteomes" id="UP001188597"/>
    </source>
</evidence>
<feature type="coiled-coil region" evidence="1">
    <location>
        <begin position="134"/>
        <end position="161"/>
    </location>
</feature>
<organism evidence="3 4">
    <name type="scientific">Escallonia herrerae</name>
    <dbReference type="NCBI Taxonomy" id="1293975"/>
    <lineage>
        <taxon>Eukaryota</taxon>
        <taxon>Viridiplantae</taxon>
        <taxon>Streptophyta</taxon>
        <taxon>Embryophyta</taxon>
        <taxon>Tracheophyta</taxon>
        <taxon>Spermatophyta</taxon>
        <taxon>Magnoliopsida</taxon>
        <taxon>eudicotyledons</taxon>
        <taxon>Gunneridae</taxon>
        <taxon>Pentapetalae</taxon>
        <taxon>asterids</taxon>
        <taxon>campanulids</taxon>
        <taxon>Escalloniales</taxon>
        <taxon>Escalloniaceae</taxon>
        <taxon>Escallonia</taxon>
    </lineage>
</organism>